<dbReference type="InterPro" id="IPR018392">
    <property type="entry name" value="LysM"/>
</dbReference>
<sequence>MMSSLLTMIVLALCTGIATSTASATRSPFRARRDKQNAIPKYRYDPNTTRYCFWWLDSDGTWTCDRVEREYGVSMVDFHQWNPSIQIPCGTLPAEQSFCVAALDESPRPSWTIFPPTVTIFPPTVTVSVTVPAPASTISIITTVVTFLPTAVPTVTITAGNGNGNGIATPAPFQPGMVTNCKAFYFVLPGDTCAGIAARYNLAPEQIVAWNPYARADCTRLLAGEYCCVGIL</sequence>
<dbReference type="AlphaFoldDB" id="A0AAE1CBR4"/>
<organism evidence="6 7">
    <name type="scientific">Podospora appendiculata</name>
    <dbReference type="NCBI Taxonomy" id="314037"/>
    <lineage>
        <taxon>Eukaryota</taxon>
        <taxon>Fungi</taxon>
        <taxon>Dikarya</taxon>
        <taxon>Ascomycota</taxon>
        <taxon>Pezizomycotina</taxon>
        <taxon>Sordariomycetes</taxon>
        <taxon>Sordariomycetidae</taxon>
        <taxon>Sordariales</taxon>
        <taxon>Podosporaceae</taxon>
        <taxon>Podospora</taxon>
    </lineage>
</organism>
<evidence type="ECO:0000313" key="7">
    <source>
        <dbReference type="Proteomes" id="UP001270362"/>
    </source>
</evidence>
<dbReference type="PANTHER" id="PTHR34997">
    <property type="entry name" value="AM15"/>
    <property type="match status" value="1"/>
</dbReference>
<dbReference type="PROSITE" id="PS51782">
    <property type="entry name" value="LYSM"/>
    <property type="match status" value="1"/>
</dbReference>
<dbReference type="Proteomes" id="UP001270362">
    <property type="component" value="Unassembled WGS sequence"/>
</dbReference>
<keyword evidence="1" id="KW-0147">Chitin-binding</keyword>
<feature type="chain" id="PRO_5042007123" description="LysM domain-containing protein" evidence="4">
    <location>
        <begin position="21"/>
        <end position="232"/>
    </location>
</feature>
<dbReference type="EMBL" id="JAULSO010000002">
    <property type="protein sequence ID" value="KAK3687843.1"/>
    <property type="molecule type" value="Genomic_DNA"/>
</dbReference>
<comment type="caution">
    <text evidence="6">The sequence shown here is derived from an EMBL/GenBank/DDBJ whole genome shotgun (WGS) entry which is preliminary data.</text>
</comment>
<feature type="domain" description="LysM" evidence="5">
    <location>
        <begin position="183"/>
        <end position="229"/>
    </location>
</feature>
<evidence type="ECO:0000259" key="5">
    <source>
        <dbReference type="PROSITE" id="PS51782"/>
    </source>
</evidence>
<feature type="signal peptide" evidence="4">
    <location>
        <begin position="1"/>
        <end position="20"/>
    </location>
</feature>
<reference evidence="6" key="1">
    <citation type="journal article" date="2023" name="Mol. Phylogenet. Evol.">
        <title>Genome-scale phylogeny and comparative genomics of the fungal order Sordariales.</title>
        <authorList>
            <person name="Hensen N."/>
            <person name="Bonometti L."/>
            <person name="Westerberg I."/>
            <person name="Brannstrom I.O."/>
            <person name="Guillou S."/>
            <person name="Cros-Aarteil S."/>
            <person name="Calhoun S."/>
            <person name="Haridas S."/>
            <person name="Kuo A."/>
            <person name="Mondo S."/>
            <person name="Pangilinan J."/>
            <person name="Riley R."/>
            <person name="LaButti K."/>
            <person name="Andreopoulos B."/>
            <person name="Lipzen A."/>
            <person name="Chen C."/>
            <person name="Yan M."/>
            <person name="Daum C."/>
            <person name="Ng V."/>
            <person name="Clum A."/>
            <person name="Steindorff A."/>
            <person name="Ohm R.A."/>
            <person name="Martin F."/>
            <person name="Silar P."/>
            <person name="Natvig D.O."/>
            <person name="Lalanne C."/>
            <person name="Gautier V."/>
            <person name="Ament-Velasquez S.L."/>
            <person name="Kruys A."/>
            <person name="Hutchinson M.I."/>
            <person name="Powell A.J."/>
            <person name="Barry K."/>
            <person name="Miller A.N."/>
            <person name="Grigoriev I.V."/>
            <person name="Debuchy R."/>
            <person name="Gladieux P."/>
            <person name="Hiltunen Thoren M."/>
            <person name="Johannesson H."/>
        </authorList>
    </citation>
    <scope>NUCLEOTIDE SEQUENCE</scope>
    <source>
        <strain evidence="6">CBS 314.62</strain>
    </source>
</reference>
<keyword evidence="7" id="KW-1185">Reference proteome</keyword>
<dbReference type="Gene3D" id="3.10.350.10">
    <property type="entry name" value="LysM domain"/>
    <property type="match status" value="2"/>
</dbReference>
<dbReference type="PANTHER" id="PTHR34997:SF1">
    <property type="entry name" value="PEPTIDOGLYCAN-BINDING LYSIN DOMAIN"/>
    <property type="match status" value="1"/>
</dbReference>
<protein>
    <recommendedName>
        <fullName evidence="5">LysM domain-containing protein</fullName>
    </recommendedName>
</protein>
<comment type="similarity">
    <text evidence="3">Belongs to the secreted LysM effector family.</text>
</comment>
<proteinExistence type="inferred from homology"/>
<dbReference type="Pfam" id="PF01476">
    <property type="entry name" value="LysM"/>
    <property type="match status" value="1"/>
</dbReference>
<accession>A0AAE1CBR4</accession>
<evidence type="ECO:0000313" key="6">
    <source>
        <dbReference type="EMBL" id="KAK3687843.1"/>
    </source>
</evidence>
<keyword evidence="2" id="KW-0843">Virulence</keyword>
<dbReference type="InterPro" id="IPR036779">
    <property type="entry name" value="LysM_dom_sf"/>
</dbReference>
<dbReference type="GO" id="GO:0008061">
    <property type="term" value="F:chitin binding"/>
    <property type="evidence" value="ECO:0007669"/>
    <property type="project" value="UniProtKB-KW"/>
</dbReference>
<evidence type="ECO:0000256" key="4">
    <source>
        <dbReference type="SAM" id="SignalP"/>
    </source>
</evidence>
<evidence type="ECO:0000256" key="1">
    <source>
        <dbReference type="ARBA" id="ARBA00022669"/>
    </source>
</evidence>
<name>A0AAE1CBR4_9PEZI</name>
<keyword evidence="4" id="KW-0732">Signal</keyword>
<reference evidence="6" key="2">
    <citation type="submission" date="2023-06" db="EMBL/GenBank/DDBJ databases">
        <authorList>
            <consortium name="Lawrence Berkeley National Laboratory"/>
            <person name="Haridas S."/>
            <person name="Hensen N."/>
            <person name="Bonometti L."/>
            <person name="Westerberg I."/>
            <person name="Brannstrom I.O."/>
            <person name="Guillou S."/>
            <person name="Cros-Aarteil S."/>
            <person name="Calhoun S."/>
            <person name="Kuo A."/>
            <person name="Mondo S."/>
            <person name="Pangilinan J."/>
            <person name="Riley R."/>
            <person name="Labutti K."/>
            <person name="Andreopoulos B."/>
            <person name="Lipzen A."/>
            <person name="Chen C."/>
            <person name="Yanf M."/>
            <person name="Daum C."/>
            <person name="Ng V."/>
            <person name="Clum A."/>
            <person name="Steindorff A."/>
            <person name="Ohm R."/>
            <person name="Martin F."/>
            <person name="Silar P."/>
            <person name="Natvig D."/>
            <person name="Lalanne C."/>
            <person name="Gautier V."/>
            <person name="Ament-Velasquez S.L."/>
            <person name="Kruys A."/>
            <person name="Hutchinson M.I."/>
            <person name="Powell A.J."/>
            <person name="Barry K."/>
            <person name="Miller A.N."/>
            <person name="Grigoriev I.V."/>
            <person name="Debuchy R."/>
            <person name="Gladieux P."/>
            <person name="Thoren M.H."/>
            <person name="Johannesson H."/>
        </authorList>
    </citation>
    <scope>NUCLEOTIDE SEQUENCE</scope>
    <source>
        <strain evidence="6">CBS 314.62</strain>
    </source>
</reference>
<dbReference type="SMART" id="SM00257">
    <property type="entry name" value="LysM"/>
    <property type="match status" value="1"/>
</dbReference>
<evidence type="ECO:0000256" key="3">
    <source>
        <dbReference type="ARBA" id="ARBA00044955"/>
    </source>
</evidence>
<dbReference type="SUPFAM" id="SSF54106">
    <property type="entry name" value="LysM domain"/>
    <property type="match status" value="1"/>
</dbReference>
<dbReference type="CDD" id="cd00118">
    <property type="entry name" value="LysM"/>
    <property type="match status" value="1"/>
</dbReference>
<evidence type="ECO:0000256" key="2">
    <source>
        <dbReference type="ARBA" id="ARBA00023026"/>
    </source>
</evidence>
<dbReference type="InterPro" id="IPR052210">
    <property type="entry name" value="LysM1-like"/>
</dbReference>
<gene>
    <name evidence="6" type="ORF">B0T22DRAFT_140078</name>
</gene>